<comment type="cofactor">
    <cofactor evidence="2 15">
        <name>pyridoxal 5'-phosphate</name>
        <dbReference type="ChEBI" id="CHEBI:597326"/>
    </cofactor>
</comment>
<reference evidence="17 18" key="1">
    <citation type="submission" date="2018-06" db="EMBL/GenBank/DDBJ databases">
        <authorList>
            <consortium name="Pathogen Informatics"/>
            <person name="Doyle S."/>
        </authorList>
    </citation>
    <scope>NUCLEOTIDE SEQUENCE [LARGE SCALE GENOMIC DNA]</scope>
    <source>
        <strain evidence="17 18">NCTC13316</strain>
    </source>
</reference>
<sequence length="323" mass="36629">MSWKKILAESFTSSHELLKFLELPVETASTVADKQFKTRVPYSFAARMQKRNPQDPLLLQVLATDFEMDKAANYTEDPLKETESNHLPGLIHKYEGRVLLTFTSICAINCRYCFRRHFPYQDNNPGQAGWKKVIDYLQQDKTIHEVILSGGDPLLASDNVLEAFIKQLETIQHIKILRFHTRIPIVLPERITEDLLKILKSTSLHKVMVLHCNHAQELDNQVKLVCQLLSQAGCTLLNQAVLLKGINNHIDALVNLSKSLFDCGILPYYLHLLDKVLGAAHFDLPLVEARKLYLQLQAKLPGYLVPKLACEEPGKANKTLIGN</sequence>
<comment type="similarity">
    <text evidence="4">Belongs to the radical SAM superfamily. KamA family.</text>
</comment>
<dbReference type="PANTHER" id="PTHR30538:SF1">
    <property type="entry name" value="L-LYSINE 2,3-AMINOMUTASE"/>
    <property type="match status" value="1"/>
</dbReference>
<accession>A0A378JHR9</accession>
<keyword evidence="7" id="KW-0949">S-adenosyl-L-methionine</keyword>
<dbReference type="InterPro" id="IPR058240">
    <property type="entry name" value="rSAM_sf"/>
</dbReference>
<dbReference type="InterPro" id="IPR022462">
    <property type="entry name" value="EpmB"/>
</dbReference>
<dbReference type="SFLD" id="SFLDF00314">
    <property type="entry name" value="L-lysine_2_3-aminomutase_(yjeK"/>
    <property type="match status" value="1"/>
</dbReference>
<evidence type="ECO:0000256" key="13">
    <source>
        <dbReference type="ARBA" id="ARBA00030756"/>
    </source>
</evidence>
<dbReference type="SFLD" id="SFLDS00029">
    <property type="entry name" value="Radical_SAM"/>
    <property type="match status" value="1"/>
</dbReference>
<organism evidence="17 18">
    <name type="scientific">Legionella busanensis</name>
    <dbReference type="NCBI Taxonomy" id="190655"/>
    <lineage>
        <taxon>Bacteria</taxon>
        <taxon>Pseudomonadati</taxon>
        <taxon>Pseudomonadota</taxon>
        <taxon>Gammaproteobacteria</taxon>
        <taxon>Legionellales</taxon>
        <taxon>Legionellaceae</taxon>
        <taxon>Legionella</taxon>
    </lineage>
</organism>
<evidence type="ECO:0000313" key="17">
    <source>
        <dbReference type="EMBL" id="STX50228.1"/>
    </source>
</evidence>
<feature type="binding site" evidence="14">
    <location>
        <position position="106"/>
    </location>
    <ligand>
        <name>[4Fe-4S] cluster</name>
        <dbReference type="ChEBI" id="CHEBI:49883"/>
        <note>4Fe-4S-S-AdoMet</note>
    </ligand>
</feature>
<evidence type="ECO:0000313" key="18">
    <source>
        <dbReference type="Proteomes" id="UP000254794"/>
    </source>
</evidence>
<evidence type="ECO:0000256" key="10">
    <source>
        <dbReference type="ARBA" id="ARBA00023004"/>
    </source>
</evidence>
<keyword evidence="9 15" id="KW-0663">Pyridoxal phosphate</keyword>
<dbReference type="AlphaFoldDB" id="A0A378JHR9"/>
<evidence type="ECO:0000256" key="8">
    <source>
        <dbReference type="ARBA" id="ARBA00022723"/>
    </source>
</evidence>
<feature type="modified residue" description="N6-(pyridoxal phosphate)lysine" evidence="15">
    <location>
        <position position="318"/>
    </location>
</feature>
<keyword evidence="18" id="KW-1185">Reference proteome</keyword>
<protein>
    <recommendedName>
        <fullName evidence="5">L-lysine 2,3-aminomutase</fullName>
    </recommendedName>
    <alternativeName>
        <fullName evidence="13">EF-P post-translational modification enzyme B</fullName>
    </alternativeName>
</protein>
<dbReference type="InterPro" id="IPR007197">
    <property type="entry name" value="rSAM"/>
</dbReference>
<dbReference type="PANTHER" id="PTHR30538">
    <property type="entry name" value="LYSINE 2,3-AMINOMUTASE-RELATED"/>
    <property type="match status" value="1"/>
</dbReference>
<feature type="domain" description="Radical SAM core" evidence="16">
    <location>
        <begin position="92"/>
        <end position="304"/>
    </location>
</feature>
<feature type="binding site" evidence="14">
    <location>
        <position position="113"/>
    </location>
    <ligand>
        <name>[4Fe-4S] cluster</name>
        <dbReference type="ChEBI" id="CHEBI:49883"/>
        <note>4Fe-4S-S-AdoMet</note>
    </ligand>
</feature>
<evidence type="ECO:0000256" key="3">
    <source>
        <dbReference type="ARBA" id="ARBA00001966"/>
    </source>
</evidence>
<dbReference type="Proteomes" id="UP000254794">
    <property type="component" value="Unassembled WGS sequence"/>
</dbReference>
<dbReference type="InterPro" id="IPR003739">
    <property type="entry name" value="Lys_aminomutase/Glu_NH3_mut"/>
</dbReference>
<evidence type="ECO:0000256" key="6">
    <source>
        <dbReference type="ARBA" id="ARBA00022485"/>
    </source>
</evidence>
<evidence type="ECO:0000259" key="16">
    <source>
        <dbReference type="PROSITE" id="PS51918"/>
    </source>
</evidence>
<dbReference type="PROSITE" id="PS51918">
    <property type="entry name" value="RADICAL_SAM"/>
    <property type="match status" value="1"/>
</dbReference>
<dbReference type="SUPFAM" id="SSF102114">
    <property type="entry name" value="Radical SAM enzymes"/>
    <property type="match status" value="1"/>
</dbReference>
<proteinExistence type="inferred from homology"/>
<keyword evidence="10" id="KW-0408">Iron</keyword>
<dbReference type="GO" id="GO:0051539">
    <property type="term" value="F:4 iron, 4 sulfur cluster binding"/>
    <property type="evidence" value="ECO:0007669"/>
    <property type="project" value="UniProtKB-KW"/>
</dbReference>
<dbReference type="NCBIfam" id="TIGR03821">
    <property type="entry name" value="EFP_modif_epmB"/>
    <property type="match status" value="1"/>
</dbReference>
<evidence type="ECO:0000256" key="7">
    <source>
        <dbReference type="ARBA" id="ARBA00022691"/>
    </source>
</evidence>
<evidence type="ECO:0000256" key="15">
    <source>
        <dbReference type="PIRSR" id="PIRSR603739-50"/>
    </source>
</evidence>
<keyword evidence="8 14" id="KW-0479">Metal-binding</keyword>
<keyword evidence="12 17" id="KW-0413">Isomerase</keyword>
<evidence type="ECO:0000256" key="4">
    <source>
        <dbReference type="ARBA" id="ARBA00008703"/>
    </source>
</evidence>
<name>A0A378JHR9_9GAMM</name>
<dbReference type="EMBL" id="UGOD01000001">
    <property type="protein sequence ID" value="STX50228.1"/>
    <property type="molecule type" value="Genomic_DNA"/>
</dbReference>
<evidence type="ECO:0000256" key="2">
    <source>
        <dbReference type="ARBA" id="ARBA00001933"/>
    </source>
</evidence>
<evidence type="ECO:0000256" key="1">
    <source>
        <dbReference type="ARBA" id="ARBA00001352"/>
    </source>
</evidence>
<feature type="binding site" evidence="14">
    <location>
        <position position="110"/>
    </location>
    <ligand>
        <name>[4Fe-4S] cluster</name>
        <dbReference type="ChEBI" id="CHEBI:49883"/>
        <note>4Fe-4S-S-AdoMet</note>
    </ligand>
</feature>
<evidence type="ECO:0000256" key="14">
    <source>
        <dbReference type="PIRSR" id="PIRSR004911-1"/>
    </source>
</evidence>
<dbReference type="SFLD" id="SFLDG01070">
    <property type="entry name" value="PLP-dependent"/>
    <property type="match status" value="1"/>
</dbReference>
<dbReference type="Pfam" id="PF04055">
    <property type="entry name" value="Radical_SAM"/>
    <property type="match status" value="1"/>
</dbReference>
<dbReference type="PIRSF" id="PIRSF004911">
    <property type="entry name" value="DUF160"/>
    <property type="match status" value="1"/>
</dbReference>
<dbReference type="Gene3D" id="3.20.20.70">
    <property type="entry name" value="Aldolase class I"/>
    <property type="match status" value="1"/>
</dbReference>
<dbReference type="CDD" id="cd01335">
    <property type="entry name" value="Radical_SAM"/>
    <property type="match status" value="1"/>
</dbReference>
<evidence type="ECO:0000256" key="5">
    <source>
        <dbReference type="ARBA" id="ARBA00022363"/>
    </source>
</evidence>
<dbReference type="NCBIfam" id="TIGR00238">
    <property type="entry name" value="KamA family radical SAM protein"/>
    <property type="match status" value="1"/>
</dbReference>
<dbReference type="GO" id="GO:0016853">
    <property type="term" value="F:isomerase activity"/>
    <property type="evidence" value="ECO:0007669"/>
    <property type="project" value="UniProtKB-KW"/>
</dbReference>
<evidence type="ECO:0000256" key="9">
    <source>
        <dbReference type="ARBA" id="ARBA00022898"/>
    </source>
</evidence>
<comment type="cofactor">
    <cofactor evidence="3">
        <name>[4Fe-4S] cluster</name>
        <dbReference type="ChEBI" id="CHEBI:49883"/>
    </cofactor>
</comment>
<comment type="catalytic activity">
    <reaction evidence="1">
        <text>L-lysine = D-beta-lysine</text>
        <dbReference type="Rhea" id="RHEA:44148"/>
        <dbReference type="ChEBI" id="CHEBI:32551"/>
        <dbReference type="ChEBI" id="CHEBI:84138"/>
    </reaction>
</comment>
<keyword evidence="6 14" id="KW-0004">4Fe-4S</keyword>
<gene>
    <name evidence="17" type="primary">yjeK</name>
    <name evidence="17" type="ORF">NCTC13316_00295</name>
</gene>
<evidence type="ECO:0000256" key="11">
    <source>
        <dbReference type="ARBA" id="ARBA00023014"/>
    </source>
</evidence>
<dbReference type="GO" id="GO:0046872">
    <property type="term" value="F:metal ion binding"/>
    <property type="evidence" value="ECO:0007669"/>
    <property type="project" value="UniProtKB-KW"/>
</dbReference>
<evidence type="ECO:0000256" key="12">
    <source>
        <dbReference type="ARBA" id="ARBA00023235"/>
    </source>
</evidence>
<keyword evidence="11 14" id="KW-0411">Iron-sulfur</keyword>
<dbReference type="InterPro" id="IPR013785">
    <property type="entry name" value="Aldolase_TIM"/>
</dbReference>